<protein>
    <submittedName>
        <fullName evidence="2 3">Uncharacterized protein</fullName>
    </submittedName>
</protein>
<accession>A0A2K1ITT3</accession>
<keyword evidence="4" id="KW-1185">Reference proteome</keyword>
<dbReference type="EnsemblPlants" id="Pp3c20_2900V3.1">
    <property type="protein sequence ID" value="Pp3c20_2900V3.1"/>
    <property type="gene ID" value="Pp3c20_2900"/>
</dbReference>
<feature type="compositionally biased region" description="Polar residues" evidence="1">
    <location>
        <begin position="73"/>
        <end position="84"/>
    </location>
</feature>
<evidence type="ECO:0000313" key="2">
    <source>
        <dbReference type="EMBL" id="PNR32690.1"/>
    </source>
</evidence>
<dbReference type="AlphaFoldDB" id="A0A2K1ITT3"/>
<name>A0A2K1ITT3_PHYPA</name>
<evidence type="ECO:0000313" key="4">
    <source>
        <dbReference type="Proteomes" id="UP000006727"/>
    </source>
</evidence>
<reference evidence="2 4" key="1">
    <citation type="journal article" date="2008" name="Science">
        <title>The Physcomitrella genome reveals evolutionary insights into the conquest of land by plants.</title>
        <authorList>
            <person name="Rensing S."/>
            <person name="Lang D."/>
            <person name="Zimmer A."/>
            <person name="Terry A."/>
            <person name="Salamov A."/>
            <person name="Shapiro H."/>
            <person name="Nishiyama T."/>
            <person name="Perroud P.-F."/>
            <person name="Lindquist E."/>
            <person name="Kamisugi Y."/>
            <person name="Tanahashi T."/>
            <person name="Sakakibara K."/>
            <person name="Fujita T."/>
            <person name="Oishi K."/>
            <person name="Shin-I T."/>
            <person name="Kuroki Y."/>
            <person name="Toyoda A."/>
            <person name="Suzuki Y."/>
            <person name="Hashimoto A."/>
            <person name="Yamaguchi K."/>
            <person name="Sugano A."/>
            <person name="Kohara Y."/>
            <person name="Fujiyama A."/>
            <person name="Anterola A."/>
            <person name="Aoki S."/>
            <person name="Ashton N."/>
            <person name="Barbazuk W.B."/>
            <person name="Barker E."/>
            <person name="Bennetzen J."/>
            <person name="Bezanilla M."/>
            <person name="Blankenship R."/>
            <person name="Cho S.H."/>
            <person name="Dutcher S."/>
            <person name="Estelle M."/>
            <person name="Fawcett J.A."/>
            <person name="Gundlach H."/>
            <person name="Hanada K."/>
            <person name="Heyl A."/>
            <person name="Hicks K.A."/>
            <person name="Hugh J."/>
            <person name="Lohr M."/>
            <person name="Mayer K."/>
            <person name="Melkozernov A."/>
            <person name="Murata T."/>
            <person name="Nelson D."/>
            <person name="Pils B."/>
            <person name="Prigge M."/>
            <person name="Reiss B."/>
            <person name="Renner T."/>
            <person name="Rombauts S."/>
            <person name="Rushton P."/>
            <person name="Sanderfoot A."/>
            <person name="Schween G."/>
            <person name="Shiu S.-H."/>
            <person name="Stueber K."/>
            <person name="Theodoulou F.L."/>
            <person name="Tu H."/>
            <person name="Van de Peer Y."/>
            <person name="Verrier P.J."/>
            <person name="Waters E."/>
            <person name="Wood A."/>
            <person name="Yang L."/>
            <person name="Cove D."/>
            <person name="Cuming A."/>
            <person name="Hasebe M."/>
            <person name="Lucas S."/>
            <person name="Mishler D.B."/>
            <person name="Reski R."/>
            <person name="Grigoriev I."/>
            <person name="Quatrano R.S."/>
            <person name="Boore J.L."/>
        </authorList>
    </citation>
    <scope>NUCLEOTIDE SEQUENCE [LARGE SCALE GENOMIC DNA]</scope>
    <source>
        <strain evidence="3 4">cv. Gransden 2004</strain>
    </source>
</reference>
<dbReference type="Proteomes" id="UP000006727">
    <property type="component" value="Chromosome 20"/>
</dbReference>
<proteinExistence type="predicted"/>
<gene>
    <name evidence="2" type="ORF">PHYPA_024632</name>
</gene>
<dbReference type="Gramene" id="Pp3c20_2900V3.1">
    <property type="protein sequence ID" value="Pp3c20_2900V3.1"/>
    <property type="gene ID" value="Pp3c20_2900"/>
</dbReference>
<sequence>MTKKQQTIVFSSSKAEYMSEKAAREVAWLEKFITSRGMITASNVPSILNANQERFSRSPTMHSVEVLRKSNHRSSSQLQPSSFIPESIYLHPH</sequence>
<reference evidence="3" key="3">
    <citation type="submission" date="2020-12" db="UniProtKB">
        <authorList>
            <consortium name="EnsemblPlants"/>
        </authorList>
    </citation>
    <scope>IDENTIFICATION</scope>
</reference>
<organism evidence="2">
    <name type="scientific">Physcomitrium patens</name>
    <name type="common">Spreading-leaved earth moss</name>
    <name type="synonym">Physcomitrella patens</name>
    <dbReference type="NCBI Taxonomy" id="3218"/>
    <lineage>
        <taxon>Eukaryota</taxon>
        <taxon>Viridiplantae</taxon>
        <taxon>Streptophyta</taxon>
        <taxon>Embryophyta</taxon>
        <taxon>Bryophyta</taxon>
        <taxon>Bryophytina</taxon>
        <taxon>Bryopsida</taxon>
        <taxon>Funariidae</taxon>
        <taxon>Funariales</taxon>
        <taxon>Funariaceae</taxon>
        <taxon>Physcomitrium</taxon>
    </lineage>
</organism>
<feature type="region of interest" description="Disordered" evidence="1">
    <location>
        <begin position="70"/>
        <end position="93"/>
    </location>
</feature>
<dbReference type="EMBL" id="ABEU02000020">
    <property type="protein sequence ID" value="PNR32690.1"/>
    <property type="molecule type" value="Genomic_DNA"/>
</dbReference>
<dbReference type="InParanoid" id="A0A2K1ITT3"/>
<reference evidence="2 4" key="2">
    <citation type="journal article" date="2018" name="Plant J.">
        <title>The Physcomitrella patens chromosome-scale assembly reveals moss genome structure and evolution.</title>
        <authorList>
            <person name="Lang D."/>
            <person name="Ullrich K.K."/>
            <person name="Murat F."/>
            <person name="Fuchs J."/>
            <person name="Jenkins J."/>
            <person name="Haas F.B."/>
            <person name="Piednoel M."/>
            <person name="Gundlach H."/>
            <person name="Van Bel M."/>
            <person name="Meyberg R."/>
            <person name="Vives C."/>
            <person name="Morata J."/>
            <person name="Symeonidi A."/>
            <person name="Hiss M."/>
            <person name="Muchero W."/>
            <person name="Kamisugi Y."/>
            <person name="Saleh O."/>
            <person name="Blanc G."/>
            <person name="Decker E.L."/>
            <person name="van Gessel N."/>
            <person name="Grimwood J."/>
            <person name="Hayes R.D."/>
            <person name="Graham S.W."/>
            <person name="Gunter L.E."/>
            <person name="McDaniel S.F."/>
            <person name="Hoernstein S.N.W."/>
            <person name="Larsson A."/>
            <person name="Li F.W."/>
            <person name="Perroud P.F."/>
            <person name="Phillips J."/>
            <person name="Ranjan P."/>
            <person name="Rokshar D.S."/>
            <person name="Rothfels C.J."/>
            <person name="Schneider L."/>
            <person name="Shu S."/>
            <person name="Stevenson D.W."/>
            <person name="Thummler F."/>
            <person name="Tillich M."/>
            <person name="Villarreal Aguilar J.C."/>
            <person name="Widiez T."/>
            <person name="Wong G.K."/>
            <person name="Wymore A."/>
            <person name="Zhang Y."/>
            <person name="Zimmer A.D."/>
            <person name="Quatrano R.S."/>
            <person name="Mayer K.F.X."/>
            <person name="Goodstein D."/>
            <person name="Casacuberta J.M."/>
            <person name="Vandepoele K."/>
            <person name="Reski R."/>
            <person name="Cuming A.C."/>
            <person name="Tuskan G.A."/>
            <person name="Maumus F."/>
            <person name="Salse J."/>
            <person name="Schmutz J."/>
            <person name="Rensing S.A."/>
        </authorList>
    </citation>
    <scope>NUCLEOTIDE SEQUENCE [LARGE SCALE GENOMIC DNA]</scope>
    <source>
        <strain evidence="3 4">cv. Gransden 2004</strain>
    </source>
</reference>
<evidence type="ECO:0000256" key="1">
    <source>
        <dbReference type="SAM" id="MobiDB-lite"/>
    </source>
</evidence>
<evidence type="ECO:0000313" key="3">
    <source>
        <dbReference type="EnsemblPlants" id="Pp3c20_2900V3.1"/>
    </source>
</evidence>